<protein>
    <submittedName>
        <fullName evidence="1">Uncharacterized protein</fullName>
    </submittedName>
</protein>
<sequence length="396" mass="45313">MMVLDIQEPVALEAGNRPRHEGVIPAMKTTERPQRAARRERIEKATKAVGSRGARPASWFFLWAHGPEEYVADREQQAFGFLRESVCEAESMIFAHGPFRLAPLWGRALSMVLAMILCAAGAASAREAETVRQDTNGDGKVDQVVHLDDRRRPLRLEVDRDGDGFFETVQHYRSGELDWLESDTDGDGRRETRVRYDQGIRVRVEMDTDGDGAVETAVDFRGERRLREWEDHNGDGHWDRIRTYLDPFWPLVEEGDEDGDGFFEERRSYAGGTLRERIIRDKATGDWTRVESYDAQGRLYMLTERKKGTDRGPWAIWIYDEDGRPLSFVQDRNGDGRADLWGDYDAGRLFRLAQDRNQDGRPDAWTEYNGAGAEARILRDVDGDGTVDIDKREIVK</sequence>
<dbReference type="STRING" id="1121390.SAMN02746041_03308"/>
<dbReference type="Proteomes" id="UP000192783">
    <property type="component" value="Unassembled WGS sequence"/>
</dbReference>
<evidence type="ECO:0000313" key="2">
    <source>
        <dbReference type="Proteomes" id="UP000192783"/>
    </source>
</evidence>
<organism evidence="1 2">
    <name type="scientific">Desulfacinum hydrothermale DSM 13146</name>
    <dbReference type="NCBI Taxonomy" id="1121390"/>
    <lineage>
        <taxon>Bacteria</taxon>
        <taxon>Pseudomonadati</taxon>
        <taxon>Thermodesulfobacteriota</taxon>
        <taxon>Syntrophobacteria</taxon>
        <taxon>Syntrophobacterales</taxon>
        <taxon>Syntrophobacteraceae</taxon>
        <taxon>Desulfacinum</taxon>
    </lineage>
</organism>
<evidence type="ECO:0000313" key="1">
    <source>
        <dbReference type="EMBL" id="SMC28736.1"/>
    </source>
</evidence>
<proteinExistence type="predicted"/>
<dbReference type="SUPFAM" id="SSF69318">
    <property type="entry name" value="Integrin alpha N-terminal domain"/>
    <property type="match status" value="1"/>
</dbReference>
<dbReference type="AlphaFoldDB" id="A0A1W1XXS9"/>
<gene>
    <name evidence="1" type="ORF">SAMN02746041_03308</name>
</gene>
<accession>A0A1W1XXS9</accession>
<name>A0A1W1XXS9_9BACT</name>
<reference evidence="1 2" key="1">
    <citation type="submission" date="2017-04" db="EMBL/GenBank/DDBJ databases">
        <authorList>
            <person name="Afonso C.L."/>
            <person name="Miller P.J."/>
            <person name="Scott M.A."/>
            <person name="Spackman E."/>
            <person name="Goraichik I."/>
            <person name="Dimitrov K.M."/>
            <person name="Suarez D.L."/>
            <person name="Swayne D.E."/>
        </authorList>
    </citation>
    <scope>NUCLEOTIDE SEQUENCE [LARGE SCALE GENOMIC DNA]</scope>
    <source>
        <strain evidence="1 2">DSM 13146</strain>
    </source>
</reference>
<keyword evidence="2" id="KW-1185">Reference proteome</keyword>
<dbReference type="EMBL" id="FWXF01000045">
    <property type="protein sequence ID" value="SMC28736.1"/>
    <property type="molecule type" value="Genomic_DNA"/>
</dbReference>
<dbReference type="InterPro" id="IPR028994">
    <property type="entry name" value="Integrin_alpha_N"/>
</dbReference>